<accession>A0A756I4S7</accession>
<reference evidence="1" key="1">
    <citation type="journal article" date="2018" name="Genome Biol.">
        <title>SKESA: strategic k-mer extension for scrupulous assemblies.</title>
        <authorList>
            <person name="Souvorov A."/>
            <person name="Agarwala R."/>
            <person name="Lipman D.J."/>
        </authorList>
    </citation>
    <scope>NUCLEOTIDE SEQUENCE</scope>
    <source>
        <strain evidence="1">MA.CK_00/00002125</strain>
    </source>
</reference>
<protein>
    <recommendedName>
        <fullName evidence="2">Phage protein</fullName>
    </recommendedName>
</protein>
<name>A0A756I4S7_SALER</name>
<sequence>MKDEKNTDVITLAVAGSAVRFTPTESIYNKFVNEMTMDNKISPAKNYLMRCVHPEDKEVLEKVINRPGAAMQIAAKLNEEFVVDLDVTVKK</sequence>
<comment type="caution">
    <text evidence="1">The sequence shown here is derived from an EMBL/GenBank/DDBJ whole genome shotgun (WGS) entry which is preliminary data.</text>
</comment>
<dbReference type="InterPro" id="IPR024406">
    <property type="entry name" value="TAC-10"/>
</dbReference>
<evidence type="ECO:0000313" key="1">
    <source>
        <dbReference type="EMBL" id="HAG0017487.1"/>
    </source>
</evidence>
<evidence type="ECO:0008006" key="2">
    <source>
        <dbReference type="Google" id="ProtNLM"/>
    </source>
</evidence>
<dbReference type="EMBL" id="DAAWYJ010000032">
    <property type="protein sequence ID" value="HAG0017487.1"/>
    <property type="molecule type" value="Genomic_DNA"/>
</dbReference>
<dbReference type="Pfam" id="PF10963">
    <property type="entry name" value="Phage_TAC_10"/>
    <property type="match status" value="1"/>
</dbReference>
<organism evidence="1">
    <name type="scientific">Salmonella enterica</name>
    <name type="common">Salmonella choleraesuis</name>
    <dbReference type="NCBI Taxonomy" id="28901"/>
    <lineage>
        <taxon>Bacteria</taxon>
        <taxon>Pseudomonadati</taxon>
        <taxon>Pseudomonadota</taxon>
        <taxon>Gammaproteobacteria</taxon>
        <taxon>Enterobacterales</taxon>
        <taxon>Enterobacteriaceae</taxon>
        <taxon>Salmonella</taxon>
    </lineage>
</organism>
<dbReference type="Gene3D" id="3.30.2220.10">
    <property type="entry name" value="rbstp2171"/>
    <property type="match status" value="1"/>
</dbReference>
<gene>
    <name evidence="1" type="ORF">G8O67_004873</name>
</gene>
<reference evidence="1" key="2">
    <citation type="submission" date="2020-02" db="EMBL/GenBank/DDBJ databases">
        <authorList>
            <consortium name="NCBI Pathogen Detection Project"/>
        </authorList>
    </citation>
    <scope>NUCLEOTIDE SEQUENCE</scope>
    <source>
        <strain evidence="1">MA.CK_00/00002125</strain>
    </source>
</reference>
<dbReference type="AlphaFoldDB" id="A0A756I4S7"/>
<proteinExistence type="predicted"/>